<keyword evidence="6" id="KW-1185">Reference proteome</keyword>
<dbReference type="CDD" id="cd21177">
    <property type="entry name" value="LPMO_AA10"/>
    <property type="match status" value="1"/>
</dbReference>
<dbReference type="Gene3D" id="2.70.50.50">
    <property type="entry name" value="chitin-binding protein cbp21"/>
    <property type="match status" value="1"/>
</dbReference>
<feature type="domain" description="CBM2" evidence="4">
    <location>
        <begin position="326"/>
        <end position="429"/>
    </location>
</feature>
<dbReference type="Proteomes" id="UP000608890">
    <property type="component" value="Unassembled WGS sequence"/>
</dbReference>
<dbReference type="Pfam" id="PF00553">
    <property type="entry name" value="CBM_2"/>
    <property type="match status" value="1"/>
</dbReference>
<protein>
    <recommendedName>
        <fullName evidence="4">CBM2 domain-containing protein</fullName>
    </recommendedName>
</protein>
<dbReference type="GO" id="GO:0005975">
    <property type="term" value="P:carbohydrate metabolic process"/>
    <property type="evidence" value="ECO:0007669"/>
    <property type="project" value="InterPro"/>
</dbReference>
<evidence type="ECO:0000259" key="4">
    <source>
        <dbReference type="PROSITE" id="PS51173"/>
    </source>
</evidence>
<dbReference type="InterPro" id="IPR051024">
    <property type="entry name" value="GlcNAc_Chitin_IntDeg"/>
</dbReference>
<evidence type="ECO:0000256" key="3">
    <source>
        <dbReference type="SAM" id="Phobius"/>
    </source>
</evidence>
<dbReference type="SUPFAM" id="SSF81296">
    <property type="entry name" value="E set domains"/>
    <property type="match status" value="1"/>
</dbReference>
<dbReference type="GO" id="GO:0030247">
    <property type="term" value="F:polysaccharide binding"/>
    <property type="evidence" value="ECO:0007669"/>
    <property type="project" value="UniProtKB-UniRule"/>
</dbReference>
<evidence type="ECO:0000313" key="5">
    <source>
        <dbReference type="EMBL" id="GGM34994.1"/>
    </source>
</evidence>
<keyword evidence="3" id="KW-0472">Membrane</keyword>
<keyword evidence="3" id="KW-1133">Transmembrane helix</keyword>
<dbReference type="Pfam" id="PF03067">
    <property type="entry name" value="LPMO_10"/>
    <property type="match status" value="1"/>
</dbReference>
<keyword evidence="1" id="KW-0732">Signal</keyword>
<dbReference type="PROSITE" id="PS51173">
    <property type="entry name" value="CBM2"/>
    <property type="match status" value="1"/>
</dbReference>
<dbReference type="SMART" id="SM00637">
    <property type="entry name" value="CBD_II"/>
    <property type="match status" value="1"/>
</dbReference>
<dbReference type="InterPro" id="IPR001919">
    <property type="entry name" value="CBD2"/>
</dbReference>
<sequence>MPTAIGYDLPENVFLIDEWRLLVPFFRQSQHDWGHAHRRGRGQLPGVWAMSIRRLPPGGSMSKILRSSRALGLLAVAAIATLLSTALAVPASAHGSVANPVSRNYGCWQRWGGDFQNPRMATEDPMCWQAWQTDTNAMWNWNGLFREGVAGNHQAAIPNGQLCSGGRTENGRYRAMDAVGAWRTTSVANNFRLKFYDQASHGADYIRVYATRQGYDALTTPLAWSHLELVGQIGNTPASQWRPETGGVSVEVPVNAPNRTGRHVIFTIWQASHSDQSYYICSDVQFGGGSTPPSSPPPSSPPPTTSPTPTPPPTTAPPTTAPPTTAPPATGACSAMYRVTNTWSGGFQAEVQVTAGNAPIRGWRVTWTYANGQQVSQVWNATVSSSGSTVTATNVSYNGSLGAGASTTFGLLASSGSTNNTPTLTCTATA</sequence>
<comment type="caution">
    <text evidence="5">The sequence shown here is derived from an EMBL/GenBank/DDBJ whole genome shotgun (WGS) entry which is preliminary data.</text>
</comment>
<dbReference type="Gene3D" id="2.60.40.290">
    <property type="match status" value="1"/>
</dbReference>
<dbReference type="PANTHER" id="PTHR34823:SF1">
    <property type="entry name" value="CHITIN-BINDING TYPE-4 DOMAIN-CONTAINING PROTEIN"/>
    <property type="match status" value="1"/>
</dbReference>
<organism evidence="5 6">
    <name type="scientific">Micromonospora sonchi</name>
    <dbReference type="NCBI Taxonomy" id="1763543"/>
    <lineage>
        <taxon>Bacteria</taxon>
        <taxon>Bacillati</taxon>
        <taxon>Actinomycetota</taxon>
        <taxon>Actinomycetes</taxon>
        <taxon>Micromonosporales</taxon>
        <taxon>Micromonosporaceae</taxon>
        <taxon>Micromonospora</taxon>
    </lineage>
</organism>
<keyword evidence="3" id="KW-0812">Transmembrane</keyword>
<feature type="compositionally biased region" description="Pro residues" evidence="2">
    <location>
        <begin position="293"/>
        <end position="326"/>
    </location>
</feature>
<gene>
    <name evidence="5" type="ORF">GCM10011608_19450</name>
</gene>
<dbReference type="InterPro" id="IPR004302">
    <property type="entry name" value="Cellulose/chitin-bd_N"/>
</dbReference>
<dbReference type="InterPro" id="IPR012291">
    <property type="entry name" value="CBM2_carb-bd_dom_sf"/>
</dbReference>
<dbReference type="AlphaFoldDB" id="A0A917TRR3"/>
<accession>A0A917TRR3</accession>
<evidence type="ECO:0000256" key="1">
    <source>
        <dbReference type="ARBA" id="ARBA00022729"/>
    </source>
</evidence>
<dbReference type="InterPro" id="IPR008965">
    <property type="entry name" value="CBM2/CBM3_carb-bd_dom_sf"/>
</dbReference>
<reference evidence="5" key="1">
    <citation type="journal article" date="2014" name="Int. J. Syst. Evol. Microbiol.">
        <title>Complete genome sequence of Corynebacterium casei LMG S-19264T (=DSM 44701T), isolated from a smear-ripened cheese.</title>
        <authorList>
            <consortium name="US DOE Joint Genome Institute (JGI-PGF)"/>
            <person name="Walter F."/>
            <person name="Albersmeier A."/>
            <person name="Kalinowski J."/>
            <person name="Ruckert C."/>
        </authorList>
    </citation>
    <scope>NUCLEOTIDE SEQUENCE</scope>
    <source>
        <strain evidence="5">CGMCC 4.7312</strain>
    </source>
</reference>
<feature type="region of interest" description="Disordered" evidence="2">
    <location>
        <begin position="286"/>
        <end position="329"/>
    </location>
</feature>
<reference evidence="5" key="2">
    <citation type="submission" date="2020-09" db="EMBL/GenBank/DDBJ databases">
        <authorList>
            <person name="Sun Q."/>
            <person name="Zhou Y."/>
        </authorList>
    </citation>
    <scope>NUCLEOTIDE SEQUENCE</scope>
    <source>
        <strain evidence="5">CGMCC 4.7312</strain>
    </source>
</reference>
<name>A0A917TRR3_9ACTN</name>
<dbReference type="GO" id="GO:0004553">
    <property type="term" value="F:hydrolase activity, hydrolyzing O-glycosyl compounds"/>
    <property type="evidence" value="ECO:0007669"/>
    <property type="project" value="InterPro"/>
</dbReference>
<dbReference type="PANTHER" id="PTHR34823">
    <property type="entry name" value="GLCNAC-BINDING PROTEIN A"/>
    <property type="match status" value="1"/>
</dbReference>
<feature type="transmembrane region" description="Helical" evidence="3">
    <location>
        <begin position="70"/>
        <end position="93"/>
    </location>
</feature>
<evidence type="ECO:0000313" key="6">
    <source>
        <dbReference type="Proteomes" id="UP000608890"/>
    </source>
</evidence>
<dbReference type="SUPFAM" id="SSF49384">
    <property type="entry name" value="Carbohydrate-binding domain"/>
    <property type="match status" value="1"/>
</dbReference>
<dbReference type="EMBL" id="BMNB01000007">
    <property type="protein sequence ID" value="GGM34994.1"/>
    <property type="molecule type" value="Genomic_DNA"/>
</dbReference>
<dbReference type="InterPro" id="IPR014756">
    <property type="entry name" value="Ig_E-set"/>
</dbReference>
<evidence type="ECO:0000256" key="2">
    <source>
        <dbReference type="SAM" id="MobiDB-lite"/>
    </source>
</evidence>
<proteinExistence type="predicted"/>